<evidence type="ECO:0000313" key="1">
    <source>
        <dbReference type="EMBL" id="MUH37122.1"/>
    </source>
</evidence>
<accession>A0A7X2ZVG5</accession>
<dbReference type="Proteomes" id="UP000540519">
    <property type="component" value="Unassembled WGS sequence"/>
</dbReference>
<name>A0A7X2ZVG5_9FLAO</name>
<dbReference type="OrthoDB" id="1448656at2"/>
<dbReference type="EMBL" id="RCNR01000032">
    <property type="protein sequence ID" value="MUH37122.1"/>
    <property type="molecule type" value="Genomic_DNA"/>
</dbReference>
<gene>
    <name evidence="1" type="ORF">D9O36_14815</name>
</gene>
<reference evidence="1 2" key="1">
    <citation type="journal article" date="2019" name="Mar. Drugs">
        <title>Comparative Genomics and CAZyme Genome Repertoires of Marine Zobellia amurskyensis KMM 3526(T) and Zobellia laminariae KMM 3676(T).</title>
        <authorList>
            <person name="Chernysheva N."/>
            <person name="Bystritskaya E."/>
            <person name="Stenkova A."/>
            <person name="Golovkin I."/>
            <person name="Nedashkovskaya O."/>
            <person name="Isaeva M."/>
        </authorList>
    </citation>
    <scope>NUCLEOTIDE SEQUENCE [LARGE SCALE GENOMIC DNA]</scope>
    <source>
        <strain evidence="1 2">KMM 3526</strain>
    </source>
</reference>
<proteinExistence type="predicted"/>
<comment type="caution">
    <text evidence="1">The sequence shown here is derived from an EMBL/GenBank/DDBJ whole genome shotgun (WGS) entry which is preliminary data.</text>
</comment>
<evidence type="ECO:0000313" key="2">
    <source>
        <dbReference type="Proteomes" id="UP000540519"/>
    </source>
</evidence>
<keyword evidence="2" id="KW-1185">Reference proteome</keyword>
<organism evidence="1 2">
    <name type="scientific">Zobellia amurskyensis</name>
    <dbReference type="NCBI Taxonomy" id="248905"/>
    <lineage>
        <taxon>Bacteria</taxon>
        <taxon>Pseudomonadati</taxon>
        <taxon>Bacteroidota</taxon>
        <taxon>Flavobacteriia</taxon>
        <taxon>Flavobacteriales</taxon>
        <taxon>Flavobacteriaceae</taxon>
        <taxon>Zobellia</taxon>
    </lineage>
</organism>
<protein>
    <submittedName>
        <fullName evidence="1">Uncharacterized protein</fullName>
    </submittedName>
</protein>
<sequence length="73" mass="8476">MQNFKYKYTIKDRISGETLFSEITDLSQLGSLFQSDFFQYISTEAQMKRLGECKLENEDYICIVGFGNSKRVA</sequence>
<dbReference type="RefSeq" id="WP_155600504.1">
    <property type="nucleotide sequence ID" value="NZ_RCNR01000032.1"/>
</dbReference>
<dbReference type="AlphaFoldDB" id="A0A7X2ZVG5"/>